<proteinExistence type="predicted"/>
<sequence length="270" mass="29985">MKLNFVDRDIMSSSLLGDGDVYNVEENLSIDFNDFTHTNDLDSGPVTTFGRDHKDNAIGFSKDGATPNSKFSFGLNNDLLAVLVKKTNNGEGQNTFWTSTSTEHESLSEETPAQVVKVLSSTTTAPVRKTSTISLKDYTKGRVQFDEDEVFEVPADEHTTRAIDDVHHQHDVDGGIQVGGPNLRGMPLRSFGFTSGHQNSFGVPIEEDERLLRMLNEQLLKLEKQREVIYSFQLKFLFHPFLGLAGSSSGSMNPPLSENTPQVSTNTRWL</sequence>
<evidence type="ECO:0000256" key="1">
    <source>
        <dbReference type="SAM" id="MobiDB-lite"/>
    </source>
</evidence>
<accession>A0A8D8AYS7</accession>
<evidence type="ECO:0000313" key="2">
    <source>
        <dbReference type="EMBL" id="CAG6465908.1"/>
    </source>
</evidence>
<reference evidence="2" key="1">
    <citation type="submission" date="2021-05" db="EMBL/GenBank/DDBJ databases">
        <authorList>
            <person name="Alioto T."/>
            <person name="Alioto T."/>
            <person name="Gomez Garrido J."/>
        </authorList>
    </citation>
    <scope>NUCLEOTIDE SEQUENCE</scope>
</reference>
<dbReference type="AlphaFoldDB" id="A0A8D8AYS7"/>
<name>A0A8D8AYS7_CULPI</name>
<organism evidence="2">
    <name type="scientific">Culex pipiens</name>
    <name type="common">House mosquito</name>
    <dbReference type="NCBI Taxonomy" id="7175"/>
    <lineage>
        <taxon>Eukaryota</taxon>
        <taxon>Metazoa</taxon>
        <taxon>Ecdysozoa</taxon>
        <taxon>Arthropoda</taxon>
        <taxon>Hexapoda</taxon>
        <taxon>Insecta</taxon>
        <taxon>Pterygota</taxon>
        <taxon>Neoptera</taxon>
        <taxon>Endopterygota</taxon>
        <taxon>Diptera</taxon>
        <taxon>Nematocera</taxon>
        <taxon>Culicoidea</taxon>
        <taxon>Culicidae</taxon>
        <taxon>Culicinae</taxon>
        <taxon>Culicini</taxon>
        <taxon>Culex</taxon>
        <taxon>Culex</taxon>
    </lineage>
</organism>
<protein>
    <submittedName>
        <fullName evidence="2">(northern house mosquito) hypothetical protein</fullName>
    </submittedName>
</protein>
<dbReference type="EMBL" id="HBUE01054496">
    <property type="protein sequence ID" value="CAG6465908.1"/>
    <property type="molecule type" value="Transcribed_RNA"/>
</dbReference>
<feature type="region of interest" description="Disordered" evidence="1">
    <location>
        <begin position="248"/>
        <end position="270"/>
    </location>
</feature>